<evidence type="ECO:0000256" key="3">
    <source>
        <dbReference type="ARBA" id="ARBA00023136"/>
    </source>
</evidence>
<dbReference type="PANTHER" id="PTHR43649:SF33">
    <property type="entry name" value="POLYGALACTURONAN_RHAMNOGALACTURONAN-BINDING PROTEIN YTCQ"/>
    <property type="match status" value="1"/>
</dbReference>
<feature type="signal peptide" evidence="6">
    <location>
        <begin position="1"/>
        <end position="21"/>
    </location>
</feature>
<evidence type="ECO:0000256" key="6">
    <source>
        <dbReference type="SAM" id="SignalP"/>
    </source>
</evidence>
<gene>
    <name evidence="7" type="ORF">A4V09_12550</name>
</gene>
<keyword evidence="1" id="KW-1003">Cell membrane</keyword>
<evidence type="ECO:0000256" key="4">
    <source>
        <dbReference type="ARBA" id="ARBA00023139"/>
    </source>
</evidence>
<sequence>MKVRQCAALLLAGTMAAGMLAGCGGDNGESGKTTADGKVKLTALFSKHSLTQDVNDMQWLKELEEKCNVEIEWEQISADWDQKKSAMFASGNIPDLIFKGTADSDYVQYKGLFEDMSPLIEEHAPNIQAMFSDHPEIKQLATTTSGEIYGIPSYKSVWPYSTASMFINKQWLDNLGLEVPTNWDELEQVLLAFKNEDANGNGDTTDEIPMDFNIFNWEYSPKILLGSLGIQLTNNATDGYFAEDGRIKSYFTDDRFKILLKYLQKLNNEGLISKEAFTQDYSKYQSVARGSGTEAKVGFTWGWESGDRFGNEIKDQYITMKPLAYSADSDYDVKYINDKYYQNYQPNAVAMSADCKNKEAAMKFIDAFYNPEESIQVLWGGMNDTDKGIKKKDDGSYEVLPPADSSLDPGSWKWTKTFADNGPYYIKDGMNITLGEDMRTVTEEKQVYEEYWDKVDSKSNEYPQTFMKYSEEDTNTLAMNQANIINIFEQQTAGWVTGKGDIDKEWGTYVESLNSAGMIQNLEIRQKAYDDYLKSLK</sequence>
<dbReference type="PROSITE" id="PS51257">
    <property type="entry name" value="PROKAR_LIPOPROTEIN"/>
    <property type="match status" value="1"/>
</dbReference>
<reference evidence="7" key="1">
    <citation type="submission" date="2017-04" db="EMBL/GenBank/DDBJ databases">
        <title>Complete Genome Sequences of Twelve Strains of a Stable Defined Moderately Diverse Mouse Microbiota 2 (sDMDMm2).</title>
        <authorList>
            <person name="Uchimura Y."/>
            <person name="Wyss M."/>
            <person name="Brugiroux S."/>
            <person name="Limenitakis J.P."/>
            <person name="Stecher B."/>
            <person name="McCoy K.D."/>
            <person name="Macpherson A.J."/>
        </authorList>
    </citation>
    <scope>NUCLEOTIDE SEQUENCE</scope>
    <source>
        <strain evidence="7">YL58</strain>
    </source>
</reference>
<name>A0A1C7IA42_9FIRM</name>
<dbReference type="Gene3D" id="3.40.190.10">
    <property type="entry name" value="Periplasmic binding protein-like II"/>
    <property type="match status" value="2"/>
</dbReference>
<keyword evidence="3" id="KW-0472">Membrane</keyword>
<keyword evidence="2 6" id="KW-0732">Signal</keyword>
<dbReference type="Pfam" id="PF01547">
    <property type="entry name" value="SBP_bac_1"/>
    <property type="match status" value="1"/>
</dbReference>
<keyword evidence="8" id="KW-1185">Reference proteome</keyword>
<proteinExistence type="predicted"/>
<keyword evidence="4" id="KW-0564">Palmitate</keyword>
<organism evidence="7 8">
    <name type="scientific">Blautia pseudococcoides</name>
    <dbReference type="NCBI Taxonomy" id="1796616"/>
    <lineage>
        <taxon>Bacteria</taxon>
        <taxon>Bacillati</taxon>
        <taxon>Bacillota</taxon>
        <taxon>Clostridia</taxon>
        <taxon>Lachnospirales</taxon>
        <taxon>Lachnospiraceae</taxon>
        <taxon>Blautia</taxon>
    </lineage>
</organism>
<evidence type="ECO:0000313" key="7">
    <source>
        <dbReference type="EMBL" id="ANU76527.1"/>
    </source>
</evidence>
<feature type="chain" id="PRO_5039514965" evidence="6">
    <location>
        <begin position="22"/>
        <end position="537"/>
    </location>
</feature>
<accession>A0A1C7IA42</accession>
<protein>
    <submittedName>
        <fullName evidence="7">ABC transporter substrate-binding protein</fullName>
    </submittedName>
</protein>
<dbReference type="RefSeq" id="WP_065542688.1">
    <property type="nucleotide sequence ID" value="NZ_CP015405.2"/>
</dbReference>
<dbReference type="AlphaFoldDB" id="A0A1C7IA42"/>
<evidence type="ECO:0000313" key="8">
    <source>
        <dbReference type="Proteomes" id="UP000092574"/>
    </source>
</evidence>
<dbReference type="OrthoDB" id="2491264at2"/>
<dbReference type="InterPro" id="IPR050490">
    <property type="entry name" value="Bact_solute-bd_prot1"/>
</dbReference>
<dbReference type="Proteomes" id="UP000092574">
    <property type="component" value="Chromosome"/>
</dbReference>
<dbReference type="InterPro" id="IPR006059">
    <property type="entry name" value="SBP"/>
</dbReference>
<evidence type="ECO:0000256" key="5">
    <source>
        <dbReference type="ARBA" id="ARBA00023288"/>
    </source>
</evidence>
<dbReference type="EMBL" id="CP015405">
    <property type="protein sequence ID" value="ANU76527.1"/>
    <property type="molecule type" value="Genomic_DNA"/>
</dbReference>
<keyword evidence="5" id="KW-0449">Lipoprotein</keyword>
<dbReference type="PANTHER" id="PTHR43649">
    <property type="entry name" value="ARABINOSE-BINDING PROTEIN-RELATED"/>
    <property type="match status" value="1"/>
</dbReference>
<dbReference type="STRING" id="1796616.A4V09_12550"/>
<evidence type="ECO:0000256" key="1">
    <source>
        <dbReference type="ARBA" id="ARBA00022475"/>
    </source>
</evidence>
<dbReference type="KEGG" id="byl:A4V09_12550"/>
<dbReference type="SUPFAM" id="SSF53850">
    <property type="entry name" value="Periplasmic binding protein-like II"/>
    <property type="match status" value="1"/>
</dbReference>
<evidence type="ECO:0000256" key="2">
    <source>
        <dbReference type="ARBA" id="ARBA00022729"/>
    </source>
</evidence>